<feature type="compositionally biased region" description="Polar residues" evidence="2">
    <location>
        <begin position="1"/>
        <end position="22"/>
    </location>
</feature>
<keyword evidence="4" id="KW-1185">Reference proteome</keyword>
<feature type="region of interest" description="Disordered" evidence="2">
    <location>
        <begin position="1"/>
        <end position="53"/>
    </location>
</feature>
<feature type="region of interest" description="Disordered" evidence="2">
    <location>
        <begin position="653"/>
        <end position="684"/>
    </location>
</feature>
<gene>
    <name evidence="3" type="ORF">B0T10DRAFT_105287</name>
</gene>
<evidence type="ECO:0000256" key="2">
    <source>
        <dbReference type="SAM" id="MobiDB-lite"/>
    </source>
</evidence>
<evidence type="ECO:0000313" key="3">
    <source>
        <dbReference type="EMBL" id="KAH6898346.1"/>
    </source>
</evidence>
<dbReference type="SUPFAM" id="SSF48371">
    <property type="entry name" value="ARM repeat"/>
    <property type="match status" value="1"/>
</dbReference>
<dbReference type="OrthoDB" id="26970at2759"/>
<dbReference type="InterPro" id="IPR016024">
    <property type="entry name" value="ARM-type_fold"/>
</dbReference>
<protein>
    <submittedName>
        <fullName evidence="3">RNA polymerase I-specific transcription initiation factor RRN3</fullName>
    </submittedName>
</protein>
<dbReference type="Pfam" id="PF05327">
    <property type="entry name" value="RRN3"/>
    <property type="match status" value="1"/>
</dbReference>
<evidence type="ECO:0000256" key="1">
    <source>
        <dbReference type="ARBA" id="ARBA00010098"/>
    </source>
</evidence>
<feature type="region of interest" description="Disordered" evidence="2">
    <location>
        <begin position="319"/>
        <end position="346"/>
    </location>
</feature>
<reference evidence="3 4" key="1">
    <citation type="journal article" date="2021" name="Nat. Commun.">
        <title>Genetic determinants of endophytism in the Arabidopsis root mycobiome.</title>
        <authorList>
            <person name="Mesny F."/>
            <person name="Miyauchi S."/>
            <person name="Thiergart T."/>
            <person name="Pickel B."/>
            <person name="Atanasova L."/>
            <person name="Karlsson M."/>
            <person name="Huettel B."/>
            <person name="Barry K.W."/>
            <person name="Haridas S."/>
            <person name="Chen C."/>
            <person name="Bauer D."/>
            <person name="Andreopoulos W."/>
            <person name="Pangilinan J."/>
            <person name="LaButti K."/>
            <person name="Riley R."/>
            <person name="Lipzen A."/>
            <person name="Clum A."/>
            <person name="Drula E."/>
            <person name="Henrissat B."/>
            <person name="Kohler A."/>
            <person name="Grigoriev I.V."/>
            <person name="Martin F.M."/>
            <person name="Hacquard S."/>
        </authorList>
    </citation>
    <scope>NUCLEOTIDE SEQUENCE [LARGE SCALE GENOMIC DNA]</scope>
    <source>
        <strain evidence="3 4">MPI-CAGE-CH-0241</strain>
    </source>
</reference>
<keyword evidence="3" id="KW-0648">Protein biosynthesis</keyword>
<accession>A0A9P8WFW4</accession>
<dbReference type="Proteomes" id="UP000777438">
    <property type="component" value="Unassembled WGS sequence"/>
</dbReference>
<comment type="similarity">
    <text evidence="1">Belongs to the RRN3 family.</text>
</comment>
<organism evidence="3 4">
    <name type="scientific">Thelonectria olida</name>
    <dbReference type="NCBI Taxonomy" id="1576542"/>
    <lineage>
        <taxon>Eukaryota</taxon>
        <taxon>Fungi</taxon>
        <taxon>Dikarya</taxon>
        <taxon>Ascomycota</taxon>
        <taxon>Pezizomycotina</taxon>
        <taxon>Sordariomycetes</taxon>
        <taxon>Hypocreomycetidae</taxon>
        <taxon>Hypocreales</taxon>
        <taxon>Nectriaceae</taxon>
        <taxon>Thelonectria</taxon>
    </lineage>
</organism>
<dbReference type="EMBL" id="JAGPYM010000002">
    <property type="protein sequence ID" value="KAH6898346.1"/>
    <property type="molecule type" value="Genomic_DNA"/>
</dbReference>
<dbReference type="GO" id="GO:0001042">
    <property type="term" value="F:RNA polymerase I core binding"/>
    <property type="evidence" value="ECO:0007669"/>
    <property type="project" value="TreeGrafter"/>
</dbReference>
<name>A0A9P8WFW4_9HYPO</name>
<dbReference type="GO" id="GO:0006361">
    <property type="term" value="P:transcription initiation at RNA polymerase I promoter"/>
    <property type="evidence" value="ECO:0007669"/>
    <property type="project" value="InterPro"/>
</dbReference>
<evidence type="ECO:0000313" key="4">
    <source>
        <dbReference type="Proteomes" id="UP000777438"/>
    </source>
</evidence>
<dbReference type="PANTHER" id="PTHR12790:SF0">
    <property type="entry name" value="RNA POLYMERASE I-SPECIFIC TRANSCRIPTION INITIATION FACTOR RRN3-RELATED"/>
    <property type="match status" value="1"/>
</dbReference>
<feature type="compositionally biased region" description="Acidic residues" evidence="2">
    <location>
        <begin position="319"/>
        <end position="343"/>
    </location>
</feature>
<dbReference type="PANTHER" id="PTHR12790">
    <property type="entry name" value="TRANSCRIPTION INITIATION FACTOR IA RRN3"/>
    <property type="match status" value="1"/>
</dbReference>
<dbReference type="InterPro" id="IPR007991">
    <property type="entry name" value="RNA_pol_I_trans_ini_fac_RRN3"/>
</dbReference>
<keyword evidence="3" id="KW-0396">Initiation factor</keyword>
<proteinExistence type="inferred from homology"/>
<dbReference type="GO" id="GO:0001181">
    <property type="term" value="F:RNA polymerase I general transcription initiation factor activity"/>
    <property type="evidence" value="ECO:0007669"/>
    <property type="project" value="InterPro"/>
</dbReference>
<dbReference type="AlphaFoldDB" id="A0A9P8WFW4"/>
<comment type="caution">
    <text evidence="3">The sequence shown here is derived from an EMBL/GenBank/DDBJ whole genome shotgun (WGS) entry which is preliminary data.</text>
</comment>
<dbReference type="GO" id="GO:0005634">
    <property type="term" value="C:nucleus"/>
    <property type="evidence" value="ECO:0007669"/>
    <property type="project" value="TreeGrafter"/>
</dbReference>
<sequence length="684" mass="77937">MRPFTSATRTISGTPSKNSTPVRSILKPTSVLGRRKAEHAGLSDPLDAPESPSKRRKVFFDDIRNVTYEVGKRTMNEVKLEVRTALEEHLRGNDGQYDTLKELFASDKQRYLPPIVGEEDDTLKPHELQVYVMALTGCIPILKDKACNGLVQTILKCSWLGRDDAFVKVFTHFLAALVSAQGSYLSPVLSMIVDKFSNTRPSVWCVPDFPEVSRDAMRDRLHSTLKYLLQMFPSAIPVLETLLGTKFPFPDESMRVHMAYIDNLLRIKNYLPTLREDVLDLIINRVVKIDSQMQLDLEDLDDDVTAAVMYALRDHTDDMQWEDDDDDESDTESVESGDPDYDEDAGRIKSIKGSVEKMDAALDTLFTVYTPYFTNPGSDTAFDAFTILLREFDHMVLPTYKSRHTQFLIFHFAQLHERLTDAFCGQLIATAFQSNTPNVLKQAAAAYLASFVARGAHLPADLVRSIFVLLIHHLEQYRKKYEPLCRGPDLKRFHPYYSLVQAVLYIFCFRWQDLVVGAPEDVDPDDPSSYIGHEFNWIGTSSKDLRLQIFGKLNPLKVCAPVIVEEFAKIAHRLNFMYVYPLVEGNKRIHLTQYLSSTYSNGGALRDAGYETQDESYHQLDPYFPFDPYQLPVSKRWLKNDYVHWKAVQGLNAEDEDDSDDMDDLDEEDIDEGTATDSDGDDDE</sequence>
<dbReference type="GO" id="GO:0003743">
    <property type="term" value="F:translation initiation factor activity"/>
    <property type="evidence" value="ECO:0007669"/>
    <property type="project" value="UniProtKB-KW"/>
</dbReference>